<dbReference type="Pfam" id="PF00106">
    <property type="entry name" value="adh_short"/>
    <property type="match status" value="1"/>
</dbReference>
<comment type="caution">
    <text evidence="1">The sequence shown here is derived from an EMBL/GenBank/DDBJ whole genome shotgun (WGS) entry which is preliminary data.</text>
</comment>
<keyword evidence="2" id="KW-1185">Reference proteome</keyword>
<dbReference type="Gene3D" id="3.40.50.720">
    <property type="entry name" value="NAD(P)-binding Rossmann-like Domain"/>
    <property type="match status" value="1"/>
</dbReference>
<dbReference type="GO" id="GO:0008202">
    <property type="term" value="P:steroid metabolic process"/>
    <property type="evidence" value="ECO:0007669"/>
    <property type="project" value="TreeGrafter"/>
</dbReference>
<evidence type="ECO:0000313" key="1">
    <source>
        <dbReference type="EMBL" id="KAK7600803.1"/>
    </source>
</evidence>
<accession>A0AAN9TZQ4</accession>
<dbReference type="Proteomes" id="UP001367676">
    <property type="component" value="Unassembled WGS sequence"/>
</dbReference>
<dbReference type="PANTHER" id="PTHR43313:SF36">
    <property type="entry name" value="D-BETA-HYDROXYBUTYRATE DEHYDROGENASE, MITOCHONDRIAL"/>
    <property type="match status" value="1"/>
</dbReference>
<protein>
    <submittedName>
        <fullName evidence="1">Uncharacterized protein</fullName>
    </submittedName>
</protein>
<organism evidence="1 2">
    <name type="scientific">Parthenolecanium corni</name>
    <dbReference type="NCBI Taxonomy" id="536013"/>
    <lineage>
        <taxon>Eukaryota</taxon>
        <taxon>Metazoa</taxon>
        <taxon>Ecdysozoa</taxon>
        <taxon>Arthropoda</taxon>
        <taxon>Hexapoda</taxon>
        <taxon>Insecta</taxon>
        <taxon>Pterygota</taxon>
        <taxon>Neoptera</taxon>
        <taxon>Paraneoptera</taxon>
        <taxon>Hemiptera</taxon>
        <taxon>Sternorrhyncha</taxon>
        <taxon>Coccoidea</taxon>
        <taxon>Coccidae</taxon>
        <taxon>Parthenolecanium</taxon>
    </lineage>
</organism>
<dbReference type="AlphaFoldDB" id="A0AAN9TZQ4"/>
<evidence type="ECO:0000313" key="2">
    <source>
        <dbReference type="Proteomes" id="UP001367676"/>
    </source>
</evidence>
<name>A0AAN9TZQ4_9HEMI</name>
<dbReference type="GO" id="GO:0016491">
    <property type="term" value="F:oxidoreductase activity"/>
    <property type="evidence" value="ECO:0007669"/>
    <property type="project" value="TreeGrafter"/>
</dbReference>
<reference evidence="1 2" key="1">
    <citation type="submission" date="2024-03" db="EMBL/GenBank/DDBJ databases">
        <title>Adaptation during the transition from Ophiocordyceps entomopathogen to insect associate is accompanied by gene loss and intensified selection.</title>
        <authorList>
            <person name="Ward C.M."/>
            <person name="Onetto C.A."/>
            <person name="Borneman A.R."/>
        </authorList>
    </citation>
    <scope>NUCLEOTIDE SEQUENCE [LARGE SCALE GENOMIC DNA]</scope>
    <source>
        <strain evidence="1">AWRI1</strain>
        <tissue evidence="1">Single Adult Female</tissue>
    </source>
</reference>
<dbReference type="InterPro" id="IPR002347">
    <property type="entry name" value="SDR_fam"/>
</dbReference>
<dbReference type="PANTHER" id="PTHR43313">
    <property type="entry name" value="SHORT-CHAIN DEHYDROGENASE/REDUCTASE FAMILY 9C"/>
    <property type="match status" value="1"/>
</dbReference>
<proteinExistence type="predicted"/>
<dbReference type="InterPro" id="IPR036291">
    <property type="entry name" value="NAD(P)-bd_dom_sf"/>
</dbReference>
<gene>
    <name evidence="1" type="ORF">V9T40_008244</name>
</gene>
<dbReference type="SUPFAM" id="SSF51735">
    <property type="entry name" value="NAD(P)-binding Rossmann-fold domains"/>
    <property type="match status" value="1"/>
</dbReference>
<dbReference type="EMBL" id="JBBCAQ010000010">
    <property type="protein sequence ID" value="KAK7600803.1"/>
    <property type="molecule type" value="Genomic_DNA"/>
</dbReference>
<sequence>MSNFRLEIESTGVRENENKPVVDYEQPLDRLWAVINTAGVCLKGKLEQQDSSQWETMVKVNLFGMLRAARTFMPLLKTKKGRLVTIGTGSEHEFGGGGGAVVYHAARHAVAGASCCLNQEMAVHGVHVITIHTESVASEKLFALPKLPRCTDDSKSVANDRYVKVGVSAVPNYALNVMEEALLVANPKVHYYIAKPTGLSNYLSAIAEKVENIRKKKYYVERTA</sequence>